<feature type="transmembrane region" description="Helical" evidence="6">
    <location>
        <begin position="186"/>
        <end position="205"/>
    </location>
</feature>
<dbReference type="GO" id="GO:0016020">
    <property type="term" value="C:membrane"/>
    <property type="evidence" value="ECO:0007669"/>
    <property type="project" value="UniProtKB-SubCell"/>
</dbReference>
<keyword evidence="3 6" id="KW-0812">Transmembrane</keyword>
<keyword evidence="5 6" id="KW-0472">Membrane</keyword>
<feature type="transmembrane region" description="Helical" evidence="6">
    <location>
        <begin position="211"/>
        <end position="228"/>
    </location>
</feature>
<protein>
    <submittedName>
        <fullName evidence="7">Membrane protein</fullName>
    </submittedName>
</protein>
<keyword evidence="8" id="KW-1185">Reference proteome</keyword>
<feature type="transmembrane region" description="Helical" evidence="6">
    <location>
        <begin position="122"/>
        <end position="147"/>
    </location>
</feature>
<evidence type="ECO:0000256" key="2">
    <source>
        <dbReference type="ARBA" id="ARBA00007511"/>
    </source>
</evidence>
<feature type="transmembrane region" description="Helical" evidence="6">
    <location>
        <begin position="84"/>
        <end position="101"/>
    </location>
</feature>
<feature type="transmembrane region" description="Helical" evidence="6">
    <location>
        <begin position="12"/>
        <end position="33"/>
    </location>
</feature>
<evidence type="ECO:0000256" key="4">
    <source>
        <dbReference type="ARBA" id="ARBA00022989"/>
    </source>
</evidence>
<dbReference type="OrthoDB" id="9805314at2"/>
<reference evidence="7 8" key="1">
    <citation type="submission" date="2013-11" db="EMBL/GenBank/DDBJ databases">
        <title>Metagenomic analysis of a methanogenic consortium involved in long chain n-alkane degradation.</title>
        <authorList>
            <person name="Davidova I.A."/>
            <person name="Callaghan A.V."/>
            <person name="Wawrik B."/>
            <person name="Pruitt S."/>
            <person name="Marks C."/>
            <person name="Duncan K.E."/>
            <person name="Suflita J.M."/>
        </authorList>
    </citation>
    <scope>NUCLEOTIDE SEQUENCE [LARGE SCALE GENOMIC DNA]</scope>
    <source>
        <strain evidence="7 8">SPR</strain>
    </source>
</reference>
<dbReference type="PANTHER" id="PTHR30238:SF4">
    <property type="entry name" value="SLL1022 PROTEIN"/>
    <property type="match status" value="1"/>
</dbReference>
<name>A0A0D2GBG8_9BACT</name>
<evidence type="ECO:0000256" key="6">
    <source>
        <dbReference type="SAM" id="Phobius"/>
    </source>
</evidence>
<proteinExistence type="inferred from homology"/>
<comment type="similarity">
    <text evidence="2">Belongs to the TerC family.</text>
</comment>
<accession>A0A0D2GBG8</accession>
<dbReference type="InParanoid" id="A0A0D2GBG8"/>
<sequence>MELLTLENLAALLALTGLEIVLGIDNIVFIALVTSRLPLKSQASARRWGLLLAMGTRILLLLTLKWTMSLVGPLFSLWNHAFSGRDLILFFGGLFLLVKSTREIHKLTEHKEEEHHLKGKKVSYLGVLFEIALLDVIFSLDSVVTAVGMAREILIMVAAIVIAIFVMITFSNLICDFIENHPTLKMLALAFLLMVGVMLIVEGMGKHIEKGYLYFAMAFSLGVEILNIRAKKKKGQTTEAV</sequence>
<evidence type="ECO:0000313" key="7">
    <source>
        <dbReference type="EMBL" id="KIX12217.1"/>
    </source>
</evidence>
<dbReference type="STRING" id="1429043.X474_20865"/>
<dbReference type="AlphaFoldDB" id="A0A0D2GBG8"/>
<evidence type="ECO:0000256" key="3">
    <source>
        <dbReference type="ARBA" id="ARBA00022692"/>
    </source>
</evidence>
<evidence type="ECO:0000256" key="5">
    <source>
        <dbReference type="ARBA" id="ARBA00023136"/>
    </source>
</evidence>
<organism evidence="7 8">
    <name type="scientific">Dethiosulfatarculus sandiegensis</name>
    <dbReference type="NCBI Taxonomy" id="1429043"/>
    <lineage>
        <taxon>Bacteria</taxon>
        <taxon>Pseudomonadati</taxon>
        <taxon>Thermodesulfobacteriota</taxon>
        <taxon>Desulfarculia</taxon>
        <taxon>Desulfarculales</taxon>
        <taxon>Desulfarculaceae</taxon>
        <taxon>Dethiosulfatarculus</taxon>
    </lineage>
</organism>
<dbReference type="Pfam" id="PF03741">
    <property type="entry name" value="TerC"/>
    <property type="match status" value="1"/>
</dbReference>
<dbReference type="EMBL" id="AZAC01000034">
    <property type="protein sequence ID" value="KIX12217.1"/>
    <property type="molecule type" value="Genomic_DNA"/>
</dbReference>
<feature type="transmembrane region" description="Helical" evidence="6">
    <location>
        <begin position="153"/>
        <end position="174"/>
    </location>
</feature>
<keyword evidence="4 6" id="KW-1133">Transmembrane helix</keyword>
<evidence type="ECO:0000256" key="1">
    <source>
        <dbReference type="ARBA" id="ARBA00004141"/>
    </source>
</evidence>
<dbReference type="FunCoup" id="A0A0D2GBG8">
    <property type="interactions" value="118"/>
</dbReference>
<dbReference type="InterPro" id="IPR005496">
    <property type="entry name" value="Integral_membrane_TerC"/>
</dbReference>
<feature type="transmembrane region" description="Helical" evidence="6">
    <location>
        <begin position="45"/>
        <end position="64"/>
    </location>
</feature>
<dbReference type="Proteomes" id="UP000032233">
    <property type="component" value="Unassembled WGS sequence"/>
</dbReference>
<dbReference type="RefSeq" id="WP_044351039.1">
    <property type="nucleotide sequence ID" value="NZ_AZAC01000034.1"/>
</dbReference>
<gene>
    <name evidence="7" type="ORF">X474_20865</name>
</gene>
<evidence type="ECO:0000313" key="8">
    <source>
        <dbReference type="Proteomes" id="UP000032233"/>
    </source>
</evidence>
<comment type="subcellular location">
    <subcellularLocation>
        <location evidence="1">Membrane</location>
        <topology evidence="1">Multi-pass membrane protein</topology>
    </subcellularLocation>
</comment>
<comment type="caution">
    <text evidence="7">The sequence shown here is derived from an EMBL/GenBank/DDBJ whole genome shotgun (WGS) entry which is preliminary data.</text>
</comment>
<dbReference type="PANTHER" id="PTHR30238">
    <property type="entry name" value="MEMBRANE BOUND PREDICTED REDOX MODULATOR"/>
    <property type="match status" value="1"/>
</dbReference>